<keyword evidence="8 10" id="KW-0131">Cell cycle</keyword>
<evidence type="ECO:0000256" key="3">
    <source>
        <dbReference type="ARBA" id="ARBA00022618"/>
    </source>
</evidence>
<dbReference type="GO" id="GO:0005524">
    <property type="term" value="F:ATP binding"/>
    <property type="evidence" value="ECO:0007669"/>
    <property type="project" value="UniProtKB-UniRule"/>
</dbReference>
<dbReference type="Pfam" id="PF08245">
    <property type="entry name" value="Mur_ligase_M"/>
    <property type="match status" value="1"/>
</dbReference>
<feature type="domain" description="Mur ligase central" evidence="14">
    <location>
        <begin position="116"/>
        <end position="284"/>
    </location>
</feature>
<keyword evidence="5 10" id="KW-0067">ATP-binding</keyword>
<dbReference type="STRING" id="1306947.J120_01775"/>
<gene>
    <name evidence="10" type="primary">murF</name>
    <name evidence="15" type="ORF">J120_01775</name>
</gene>
<dbReference type="InterPro" id="IPR036565">
    <property type="entry name" value="Mur-like_cat_sf"/>
</dbReference>
<dbReference type="InterPro" id="IPR036615">
    <property type="entry name" value="Mur_ligase_C_dom_sf"/>
</dbReference>
<sequence length="475" mass="52381">MHRNANFIKDTLPHAHIEGTLPQSINFSIDSRTVTPGDLFVALRGQKVDGHEFIKDALEKGAYGFIVSHEKLDLARAQCAHIKGPWCIISVADPFNALIELARTWRAQFNIPVIGITGSIGKTSTKQTLAHIMDCAHKRYIVSAGNQNTLLGAALTLLKIRSEHELAIIEMGISKRGEMAQLARLVQPTTAIITGVGHSHMEGLGSICDIAQEKRDIFKYFKEDSIGIVNGDNPLLASVGYMHPVIKFGTKTINQVQARKIQISSDRTTFILKLYRQKFTVNLLDCHEGRIFHTLASIAAAHLIGIPIATVLSSLEKLPVVAGRYERRAITSGGYIINDSYNASPESMKAALLALEKIDTFNIKGAVLGDMKELGVNSAFWHRQLGRFLRKVPSLAFVILVGDMVKWTRKTMPVNIQVFMAKNWEEAVALLQPLLTRDCVVLVKGSRSVALDQLVNTFAPAIPDKIITKPIEPML</sequence>
<evidence type="ECO:0000256" key="5">
    <source>
        <dbReference type="ARBA" id="ARBA00022840"/>
    </source>
</evidence>
<dbReference type="PANTHER" id="PTHR43024">
    <property type="entry name" value="UDP-N-ACETYLMURAMOYL-TRIPEPTIDE--D-ALANYL-D-ALANINE LIGASE"/>
    <property type="match status" value="1"/>
</dbReference>
<evidence type="ECO:0000256" key="11">
    <source>
        <dbReference type="RuleBase" id="RU004136"/>
    </source>
</evidence>
<dbReference type="GO" id="GO:0071555">
    <property type="term" value="P:cell wall organization"/>
    <property type="evidence" value="ECO:0007669"/>
    <property type="project" value="UniProtKB-KW"/>
</dbReference>
<evidence type="ECO:0000256" key="7">
    <source>
        <dbReference type="ARBA" id="ARBA00022984"/>
    </source>
</evidence>
<dbReference type="InterPro" id="IPR035911">
    <property type="entry name" value="MurE/MurF_N"/>
</dbReference>
<comment type="subcellular location">
    <subcellularLocation>
        <location evidence="10 11">Cytoplasm</location>
    </subcellularLocation>
</comment>
<feature type="domain" description="Mur ligase N-terminal catalytic" evidence="12">
    <location>
        <begin position="28"/>
        <end position="71"/>
    </location>
</feature>
<dbReference type="GO" id="GO:0008360">
    <property type="term" value="P:regulation of cell shape"/>
    <property type="evidence" value="ECO:0007669"/>
    <property type="project" value="UniProtKB-KW"/>
</dbReference>
<proteinExistence type="inferred from homology"/>
<accession>A0A0D2JF43</accession>
<dbReference type="EMBL" id="ARQD01000001">
    <property type="protein sequence ID" value="KIX85651.1"/>
    <property type="molecule type" value="Genomic_DNA"/>
</dbReference>
<comment type="function">
    <text evidence="10 11">Involved in cell wall formation. Catalyzes the final step in the synthesis of UDP-N-acetylmuramoyl-pentapeptide, the precursor of murein.</text>
</comment>
<comment type="catalytic activity">
    <reaction evidence="10 11">
        <text>D-alanyl-D-alanine + UDP-N-acetyl-alpha-D-muramoyl-L-alanyl-gamma-D-glutamyl-meso-2,6-diaminopimelate + ATP = UDP-N-acetyl-alpha-D-muramoyl-L-alanyl-gamma-D-glutamyl-meso-2,6-diaminopimeloyl-D-alanyl-D-alanine + ADP + phosphate + H(+)</text>
        <dbReference type="Rhea" id="RHEA:28374"/>
        <dbReference type="ChEBI" id="CHEBI:15378"/>
        <dbReference type="ChEBI" id="CHEBI:30616"/>
        <dbReference type="ChEBI" id="CHEBI:43474"/>
        <dbReference type="ChEBI" id="CHEBI:57822"/>
        <dbReference type="ChEBI" id="CHEBI:61386"/>
        <dbReference type="ChEBI" id="CHEBI:83905"/>
        <dbReference type="ChEBI" id="CHEBI:456216"/>
        <dbReference type="EC" id="6.3.2.10"/>
    </reaction>
</comment>
<name>A0A0D2JF43_9BACT</name>
<keyword evidence="9 10" id="KW-0961">Cell wall biogenesis/degradation</keyword>
<dbReference type="Gene3D" id="3.40.1390.10">
    <property type="entry name" value="MurE/MurF, N-terminal domain"/>
    <property type="match status" value="1"/>
</dbReference>
<keyword evidence="4 10" id="KW-0547">Nucleotide-binding</keyword>
<evidence type="ECO:0000256" key="9">
    <source>
        <dbReference type="ARBA" id="ARBA00023316"/>
    </source>
</evidence>
<comment type="similarity">
    <text evidence="10">Belongs to the MurCDEF family. MurF subfamily.</text>
</comment>
<dbReference type="GO" id="GO:0047480">
    <property type="term" value="F:UDP-N-acetylmuramoyl-tripeptide-D-alanyl-D-alanine ligase activity"/>
    <property type="evidence" value="ECO:0007669"/>
    <property type="project" value="UniProtKB-UniRule"/>
</dbReference>
<evidence type="ECO:0000313" key="16">
    <source>
        <dbReference type="Proteomes" id="UP000032214"/>
    </source>
</evidence>
<evidence type="ECO:0000256" key="1">
    <source>
        <dbReference type="ARBA" id="ARBA00022490"/>
    </source>
</evidence>
<dbReference type="EC" id="6.3.2.10" evidence="10 11"/>
<dbReference type="NCBIfam" id="TIGR01143">
    <property type="entry name" value="murF"/>
    <property type="match status" value="1"/>
</dbReference>
<dbReference type="Gene3D" id="3.90.190.20">
    <property type="entry name" value="Mur ligase, C-terminal domain"/>
    <property type="match status" value="1"/>
</dbReference>
<evidence type="ECO:0000256" key="10">
    <source>
        <dbReference type="HAMAP-Rule" id="MF_02019"/>
    </source>
</evidence>
<dbReference type="HAMAP" id="MF_02019">
    <property type="entry name" value="MurF"/>
    <property type="match status" value="1"/>
</dbReference>
<evidence type="ECO:0000313" key="15">
    <source>
        <dbReference type="EMBL" id="KIX85651.1"/>
    </source>
</evidence>
<organism evidence="15 16">
    <name type="scientific">candidate division TM6 bacterium JCVI TM6SC1</name>
    <dbReference type="NCBI Taxonomy" id="1306947"/>
    <lineage>
        <taxon>Bacteria</taxon>
        <taxon>Candidatus Babelota</taxon>
        <taxon>Vermiphilus</taxon>
    </lineage>
</organism>
<keyword evidence="7 10" id="KW-0573">Peptidoglycan synthesis</keyword>
<dbReference type="Pfam" id="PF02875">
    <property type="entry name" value="Mur_ligase_C"/>
    <property type="match status" value="1"/>
</dbReference>
<dbReference type="SUPFAM" id="SSF53244">
    <property type="entry name" value="MurD-like peptide ligases, peptide-binding domain"/>
    <property type="match status" value="1"/>
</dbReference>
<dbReference type="Pfam" id="PF01225">
    <property type="entry name" value="Mur_ligase"/>
    <property type="match status" value="1"/>
</dbReference>
<feature type="domain" description="Mur ligase C-terminal" evidence="13">
    <location>
        <begin position="323"/>
        <end position="447"/>
    </location>
</feature>
<dbReference type="GO" id="GO:0051301">
    <property type="term" value="P:cell division"/>
    <property type="evidence" value="ECO:0007669"/>
    <property type="project" value="UniProtKB-KW"/>
</dbReference>
<dbReference type="Proteomes" id="UP000032214">
    <property type="component" value="Unassembled WGS sequence"/>
</dbReference>
<dbReference type="SUPFAM" id="SSF63418">
    <property type="entry name" value="MurE/MurF N-terminal domain"/>
    <property type="match status" value="1"/>
</dbReference>
<dbReference type="InterPro" id="IPR051046">
    <property type="entry name" value="MurCDEF_CellWall_CoF430Synth"/>
</dbReference>
<dbReference type="SUPFAM" id="SSF53623">
    <property type="entry name" value="MurD-like peptide ligases, catalytic domain"/>
    <property type="match status" value="1"/>
</dbReference>
<keyword evidence="6 10" id="KW-0133">Cell shape</keyword>
<keyword evidence="3 10" id="KW-0132">Cell division</keyword>
<evidence type="ECO:0000259" key="12">
    <source>
        <dbReference type="Pfam" id="PF01225"/>
    </source>
</evidence>
<dbReference type="InterPro" id="IPR004101">
    <property type="entry name" value="Mur_ligase_C"/>
</dbReference>
<dbReference type="GO" id="GO:0008766">
    <property type="term" value="F:UDP-N-acetylmuramoylalanyl-D-glutamyl-2,6-diaminopimelate-D-alanyl-D-alanine ligase activity"/>
    <property type="evidence" value="ECO:0007669"/>
    <property type="project" value="RHEA"/>
</dbReference>
<evidence type="ECO:0000256" key="6">
    <source>
        <dbReference type="ARBA" id="ARBA00022960"/>
    </source>
</evidence>
<dbReference type="Gene3D" id="3.40.1190.10">
    <property type="entry name" value="Mur-like, catalytic domain"/>
    <property type="match status" value="1"/>
</dbReference>
<comment type="pathway">
    <text evidence="10 11">Cell wall biogenesis; peptidoglycan biosynthesis.</text>
</comment>
<keyword evidence="2 10" id="KW-0436">Ligase</keyword>
<dbReference type="eggNOG" id="COG0770">
    <property type="taxonomic scope" value="Bacteria"/>
</dbReference>
<evidence type="ECO:0000259" key="13">
    <source>
        <dbReference type="Pfam" id="PF02875"/>
    </source>
</evidence>
<dbReference type="InterPro" id="IPR005863">
    <property type="entry name" value="UDP-N-AcMur_synth"/>
</dbReference>
<dbReference type="AlphaFoldDB" id="A0A0D2JF43"/>
<evidence type="ECO:0000256" key="8">
    <source>
        <dbReference type="ARBA" id="ARBA00023306"/>
    </source>
</evidence>
<feature type="binding site" evidence="10">
    <location>
        <begin position="118"/>
        <end position="124"/>
    </location>
    <ligand>
        <name>ATP</name>
        <dbReference type="ChEBI" id="CHEBI:30616"/>
    </ligand>
</feature>
<reference evidence="15 16" key="1">
    <citation type="journal article" date="2013" name="Proc. Natl. Acad. Sci. U.S.A.">
        <title>Candidate phylum TM6 genome recovered from a hospital sink biofilm provides genomic insights into this uncultivated phylum.</title>
        <authorList>
            <person name="McLean J.S."/>
            <person name="Lombardo M.J."/>
            <person name="Badger J.H."/>
            <person name="Edlund A."/>
            <person name="Novotny M."/>
            <person name="Yee-Greenbaum J."/>
            <person name="Vyahhi N."/>
            <person name="Hall A.P."/>
            <person name="Yang Y."/>
            <person name="Dupont C.L."/>
            <person name="Ziegler M.G."/>
            <person name="Chitsaz H."/>
            <person name="Allen A.E."/>
            <person name="Yooseph S."/>
            <person name="Tesler G."/>
            <person name="Pevzner P.A."/>
            <person name="Friedman R.M."/>
            <person name="Nealson K.H."/>
            <person name="Venter J.C."/>
            <person name="Lasken R.S."/>
        </authorList>
    </citation>
    <scope>NUCLEOTIDE SEQUENCE [LARGE SCALE GENOMIC DNA]</scope>
    <source>
        <strain evidence="15 16">TM6SC1</strain>
    </source>
</reference>
<keyword evidence="1 10" id="KW-0963">Cytoplasm</keyword>
<evidence type="ECO:0000256" key="4">
    <source>
        <dbReference type="ARBA" id="ARBA00022741"/>
    </source>
</evidence>
<dbReference type="InterPro" id="IPR000713">
    <property type="entry name" value="Mur_ligase_N"/>
</dbReference>
<dbReference type="PANTHER" id="PTHR43024:SF1">
    <property type="entry name" value="UDP-N-ACETYLMURAMOYL-TRIPEPTIDE--D-ALANYL-D-ALANINE LIGASE"/>
    <property type="match status" value="1"/>
</dbReference>
<comment type="caution">
    <text evidence="15">The sequence shown here is derived from an EMBL/GenBank/DDBJ whole genome shotgun (WGS) entry which is preliminary data.</text>
</comment>
<protein>
    <recommendedName>
        <fullName evidence="10 11">UDP-N-acetylmuramoyl-tripeptide--D-alanyl-D-alanine ligase</fullName>
        <ecNumber evidence="10 11">6.3.2.10</ecNumber>
    </recommendedName>
    <alternativeName>
        <fullName evidence="10">D-alanyl-D-alanine-adding enzyme</fullName>
    </alternativeName>
</protein>
<evidence type="ECO:0000259" key="14">
    <source>
        <dbReference type="Pfam" id="PF08245"/>
    </source>
</evidence>
<dbReference type="UniPathway" id="UPA00219"/>
<keyword evidence="16" id="KW-1185">Reference proteome</keyword>
<evidence type="ECO:0000256" key="2">
    <source>
        <dbReference type="ARBA" id="ARBA00022598"/>
    </source>
</evidence>
<dbReference type="GO" id="GO:0005737">
    <property type="term" value="C:cytoplasm"/>
    <property type="evidence" value="ECO:0007669"/>
    <property type="project" value="UniProtKB-SubCell"/>
</dbReference>
<dbReference type="InterPro" id="IPR013221">
    <property type="entry name" value="Mur_ligase_cen"/>
</dbReference>
<dbReference type="GO" id="GO:0009252">
    <property type="term" value="P:peptidoglycan biosynthetic process"/>
    <property type="evidence" value="ECO:0007669"/>
    <property type="project" value="UniProtKB-UniRule"/>
</dbReference>